<feature type="domain" description="RING-type" evidence="11">
    <location>
        <begin position="250"/>
        <end position="292"/>
    </location>
</feature>
<dbReference type="SUPFAM" id="SSF57850">
    <property type="entry name" value="RING/U-box"/>
    <property type="match status" value="1"/>
</dbReference>
<dbReference type="InterPro" id="IPR051653">
    <property type="entry name" value="E3_ligase_sorting_rcpt"/>
</dbReference>
<proteinExistence type="predicted"/>
<dbReference type="STRING" id="1245748.A0A229YEM8"/>
<dbReference type="PANTHER" id="PTHR47168:SF1">
    <property type="entry name" value="OS02G0798600 PROTEIN"/>
    <property type="match status" value="1"/>
</dbReference>
<evidence type="ECO:0000256" key="10">
    <source>
        <dbReference type="SAM" id="Phobius"/>
    </source>
</evidence>
<dbReference type="OrthoDB" id="8062037at2759"/>
<name>A0A229YEM8_9EURO</name>
<dbReference type="PROSITE" id="PS50089">
    <property type="entry name" value="ZF_RING_2"/>
    <property type="match status" value="1"/>
</dbReference>
<evidence type="ECO:0000256" key="1">
    <source>
        <dbReference type="ARBA" id="ARBA00004167"/>
    </source>
</evidence>
<feature type="region of interest" description="Disordered" evidence="9">
    <location>
        <begin position="403"/>
        <end position="437"/>
    </location>
</feature>
<organism evidence="12 13">
    <name type="scientific">Aspergillus turcosus</name>
    <dbReference type="NCBI Taxonomy" id="1245748"/>
    <lineage>
        <taxon>Eukaryota</taxon>
        <taxon>Fungi</taxon>
        <taxon>Dikarya</taxon>
        <taxon>Ascomycota</taxon>
        <taxon>Pezizomycotina</taxon>
        <taxon>Eurotiomycetes</taxon>
        <taxon>Eurotiomycetidae</taxon>
        <taxon>Eurotiales</taxon>
        <taxon>Aspergillaceae</taxon>
        <taxon>Aspergillus</taxon>
        <taxon>Aspergillus subgen. Fumigati</taxon>
    </lineage>
</organism>
<dbReference type="Proteomes" id="UP000215289">
    <property type="component" value="Unassembled WGS sequence"/>
</dbReference>
<reference evidence="12 13" key="1">
    <citation type="submission" date="2018-08" db="EMBL/GenBank/DDBJ databases">
        <title>Draft genome sequences of two Aspergillus turcosus clinical strains isolated from bronchoalveolar lavage fluid: one azole-susceptible and the other azole-resistant.</title>
        <authorList>
            <person name="Parent-Michaud M."/>
            <person name="Dufresne P.J."/>
            <person name="Fournier E."/>
            <person name="Martineau C."/>
            <person name="Moreira S."/>
            <person name="Perkins V."/>
            <person name="De Repentigny L."/>
            <person name="Dufresne S.F."/>
        </authorList>
    </citation>
    <scope>NUCLEOTIDE SEQUENCE [LARGE SCALE GENOMIC DNA]</scope>
    <source>
        <strain evidence="12">HMR AF 1038</strain>
    </source>
</reference>
<comment type="caution">
    <text evidence="12">The sequence shown here is derived from an EMBL/GenBank/DDBJ whole genome shotgun (WGS) entry which is preliminary data.</text>
</comment>
<dbReference type="EMBL" id="NIDN02000025">
    <property type="protein sequence ID" value="RLL99806.1"/>
    <property type="molecule type" value="Genomic_DNA"/>
</dbReference>
<accession>A0A229YEM8</accession>
<dbReference type="GO" id="GO:0016020">
    <property type="term" value="C:membrane"/>
    <property type="evidence" value="ECO:0007669"/>
    <property type="project" value="UniProtKB-SubCell"/>
</dbReference>
<dbReference type="CDD" id="cd16473">
    <property type="entry name" value="RING-H2_RNF103"/>
    <property type="match status" value="1"/>
</dbReference>
<keyword evidence="4 8" id="KW-0863">Zinc-finger</keyword>
<keyword evidence="5" id="KW-0862">Zinc</keyword>
<evidence type="ECO:0000256" key="7">
    <source>
        <dbReference type="ARBA" id="ARBA00023136"/>
    </source>
</evidence>
<keyword evidence="2 10" id="KW-0812">Transmembrane</keyword>
<dbReference type="AlphaFoldDB" id="A0A229YEM8"/>
<dbReference type="GO" id="GO:0008270">
    <property type="term" value="F:zinc ion binding"/>
    <property type="evidence" value="ECO:0007669"/>
    <property type="project" value="UniProtKB-KW"/>
</dbReference>
<dbReference type="SMART" id="SM00184">
    <property type="entry name" value="RING"/>
    <property type="match status" value="1"/>
</dbReference>
<feature type="transmembrane region" description="Helical" evidence="10">
    <location>
        <begin position="30"/>
        <end position="55"/>
    </location>
</feature>
<evidence type="ECO:0000256" key="4">
    <source>
        <dbReference type="ARBA" id="ARBA00022771"/>
    </source>
</evidence>
<evidence type="ECO:0000256" key="3">
    <source>
        <dbReference type="ARBA" id="ARBA00022723"/>
    </source>
</evidence>
<dbReference type="Pfam" id="PF13639">
    <property type="entry name" value="zf-RING_2"/>
    <property type="match status" value="1"/>
</dbReference>
<evidence type="ECO:0000313" key="12">
    <source>
        <dbReference type="EMBL" id="RLL99806.1"/>
    </source>
</evidence>
<dbReference type="FunFam" id="3.30.40.10:FF:000539">
    <property type="entry name" value="Ring finger domain protein"/>
    <property type="match status" value="1"/>
</dbReference>
<dbReference type="InterPro" id="IPR001841">
    <property type="entry name" value="Znf_RING"/>
</dbReference>
<dbReference type="Gene3D" id="3.30.40.10">
    <property type="entry name" value="Zinc/RING finger domain, C3HC4 (zinc finger)"/>
    <property type="match status" value="1"/>
</dbReference>
<feature type="compositionally biased region" description="Basic and acidic residues" evidence="9">
    <location>
        <begin position="427"/>
        <end position="437"/>
    </location>
</feature>
<keyword evidence="13" id="KW-1185">Reference proteome</keyword>
<evidence type="ECO:0000313" key="13">
    <source>
        <dbReference type="Proteomes" id="UP000215289"/>
    </source>
</evidence>
<keyword evidence="7 10" id="KW-0472">Membrane</keyword>
<evidence type="ECO:0000259" key="11">
    <source>
        <dbReference type="PROSITE" id="PS50089"/>
    </source>
</evidence>
<evidence type="ECO:0000256" key="2">
    <source>
        <dbReference type="ARBA" id="ARBA00022692"/>
    </source>
</evidence>
<evidence type="ECO:0000256" key="9">
    <source>
        <dbReference type="SAM" id="MobiDB-lite"/>
    </source>
</evidence>
<keyword evidence="3" id="KW-0479">Metal-binding</keyword>
<dbReference type="InterPro" id="IPR013083">
    <property type="entry name" value="Znf_RING/FYVE/PHD"/>
</dbReference>
<comment type="subcellular location">
    <subcellularLocation>
        <location evidence="1">Membrane</location>
        <topology evidence="1">Single-pass membrane protein</topology>
    </subcellularLocation>
</comment>
<keyword evidence="6 10" id="KW-1133">Transmembrane helix</keyword>
<feature type="region of interest" description="Disordered" evidence="9">
    <location>
        <begin position="1"/>
        <end position="24"/>
    </location>
</feature>
<dbReference type="PANTHER" id="PTHR47168">
    <property type="entry name" value="RING ZINC FINGER DOMAIN SUPERFAMILY PROTEIN-RELATED"/>
    <property type="match status" value="1"/>
</dbReference>
<sequence length="437" mass="47859">MSSTSTVPSPGSTSSGRTADSSSSPTSSPLLFFVALGFGVVFTNLWIIVGVKYCFRYNQRNRQLRNEETGEPIDLVTMPRTHRRRREKKLMTMDEVNLRFPLTKYKAWRSTQANANIPTAEVISAADSSLQSPNIKNGTLVVDTSVSPSLVKPASTDNQRQIGSAIAQTSAVAPNAGTQFAQLDEKSDSRSVSADCTHSREVTRYNNHEMKHVHDQDGCEYRGLEDIGDADHTIRTATPAELLPAPGDSCAICLDAIEDDDDIRGLTCGHAFHASCVDPWLTSRRACCPLCKADYFTPKPRSDPVAERASTDRRSILGMHAPSRPRPVFIGWRSNPFRRTTILPQRLIVQSDGIPPSQLSGALMVDASMAHNTPDTNLESSRHQPWGSRLLFPRLRNSLRLPSSSWHRASGNPRSAIGVAQPSDGRSPAEVEAGLRS</sequence>
<protein>
    <recommendedName>
        <fullName evidence="11">RING-type domain-containing protein</fullName>
    </recommendedName>
</protein>
<evidence type="ECO:0000256" key="5">
    <source>
        <dbReference type="ARBA" id="ARBA00022833"/>
    </source>
</evidence>
<gene>
    <name evidence="12" type="ORF">CFD26_108348</name>
</gene>
<evidence type="ECO:0000256" key="8">
    <source>
        <dbReference type="PROSITE-ProRule" id="PRU00175"/>
    </source>
</evidence>
<evidence type="ECO:0000256" key="6">
    <source>
        <dbReference type="ARBA" id="ARBA00022989"/>
    </source>
</evidence>